<dbReference type="GO" id="GO:0005680">
    <property type="term" value="C:anaphase-promoting complex"/>
    <property type="evidence" value="ECO:0007669"/>
    <property type="project" value="InterPro"/>
</dbReference>
<sequence>MRSAEGEQFSKDDSEEILFNKGLTELNNLGLIDIGNLAAWEVSSSKQGYDLDQLRDLSPLTFWQSDGQQPHYLVIKFTKCVNIERLSIFLNYNIDESYTPDKLSIFAGTGEHDLIEVITKDFFEPIGWQHIGFENISNSGYLKCYMLKIKFISNHQNGKDCHVRCIKVMSLDNLNSISSGVNINKSIDYNDYNDDENNIDIYSNEFKLNSVDCVGFTSLKLQSESQIR</sequence>
<dbReference type="EMBL" id="PUHW01000349">
    <property type="protein sequence ID" value="KAG0686921.1"/>
    <property type="molecule type" value="Genomic_DNA"/>
</dbReference>
<keyword evidence="3" id="KW-0498">Mitosis</keyword>
<evidence type="ECO:0000313" key="8">
    <source>
        <dbReference type="Proteomes" id="UP000697127"/>
    </source>
</evidence>
<evidence type="ECO:0000313" key="7">
    <source>
        <dbReference type="EMBL" id="KAG0686921.1"/>
    </source>
</evidence>
<evidence type="ECO:0000256" key="4">
    <source>
        <dbReference type="ARBA" id="ARBA00022786"/>
    </source>
</evidence>
<dbReference type="PANTHER" id="PTHR12936:SF0">
    <property type="entry name" value="ANAPHASE-PROMOTING COMPLEX SUBUNIT 10"/>
    <property type="match status" value="1"/>
</dbReference>
<dbReference type="CDD" id="cd08366">
    <property type="entry name" value="APC10"/>
    <property type="match status" value="1"/>
</dbReference>
<comment type="similarity">
    <text evidence="1">Belongs to the APC10 family.</text>
</comment>
<evidence type="ECO:0000256" key="2">
    <source>
        <dbReference type="ARBA" id="ARBA00022618"/>
    </source>
</evidence>
<evidence type="ECO:0000256" key="3">
    <source>
        <dbReference type="ARBA" id="ARBA00022776"/>
    </source>
</evidence>
<proteinExistence type="inferred from homology"/>
<dbReference type="PANTHER" id="PTHR12936">
    <property type="entry name" value="ANAPHASE-PROMOTING COMPLEX 10"/>
    <property type="match status" value="1"/>
</dbReference>
<dbReference type="InterPro" id="IPR008979">
    <property type="entry name" value="Galactose-bd-like_sf"/>
</dbReference>
<dbReference type="GO" id="GO:0031145">
    <property type="term" value="P:anaphase-promoting complex-dependent catabolic process"/>
    <property type="evidence" value="ECO:0007669"/>
    <property type="project" value="InterPro"/>
</dbReference>
<keyword evidence="8" id="KW-1185">Reference proteome</keyword>
<organism evidence="7 8">
    <name type="scientific">Pichia californica</name>
    <dbReference type="NCBI Taxonomy" id="460514"/>
    <lineage>
        <taxon>Eukaryota</taxon>
        <taxon>Fungi</taxon>
        <taxon>Dikarya</taxon>
        <taxon>Ascomycota</taxon>
        <taxon>Saccharomycotina</taxon>
        <taxon>Pichiomycetes</taxon>
        <taxon>Pichiales</taxon>
        <taxon>Pichiaceae</taxon>
        <taxon>Pichia</taxon>
    </lineage>
</organism>
<dbReference type="OrthoDB" id="24948at2759"/>
<comment type="caution">
    <text evidence="7">The sequence shown here is derived from an EMBL/GenBank/DDBJ whole genome shotgun (WGS) entry which is preliminary data.</text>
</comment>
<dbReference type="SUPFAM" id="SSF49785">
    <property type="entry name" value="Galactose-binding domain-like"/>
    <property type="match status" value="1"/>
</dbReference>
<feature type="domain" description="DOC" evidence="6">
    <location>
        <begin position="10"/>
        <end position="195"/>
    </location>
</feature>
<dbReference type="Proteomes" id="UP000697127">
    <property type="component" value="Unassembled WGS sequence"/>
</dbReference>
<keyword evidence="2" id="KW-0132">Cell division</keyword>
<evidence type="ECO:0000256" key="1">
    <source>
        <dbReference type="ARBA" id="ARBA00006762"/>
    </source>
</evidence>
<dbReference type="Pfam" id="PF03256">
    <property type="entry name" value="ANAPC10"/>
    <property type="match status" value="1"/>
</dbReference>
<dbReference type="SMART" id="SM01337">
    <property type="entry name" value="APC10"/>
    <property type="match status" value="1"/>
</dbReference>
<keyword evidence="5" id="KW-0131">Cell cycle</keyword>
<evidence type="ECO:0000256" key="5">
    <source>
        <dbReference type="ARBA" id="ARBA00023306"/>
    </source>
</evidence>
<dbReference type="GO" id="GO:0070979">
    <property type="term" value="P:protein K11-linked ubiquitination"/>
    <property type="evidence" value="ECO:0007669"/>
    <property type="project" value="TreeGrafter"/>
</dbReference>
<dbReference type="AlphaFoldDB" id="A0A9P6WHE6"/>
<dbReference type="InterPro" id="IPR004939">
    <property type="entry name" value="APC_su10/DOC_dom"/>
</dbReference>
<accession>A0A9P6WHE6</accession>
<dbReference type="Gene3D" id="2.60.120.260">
    <property type="entry name" value="Galactose-binding domain-like"/>
    <property type="match status" value="1"/>
</dbReference>
<keyword evidence="4" id="KW-0833">Ubl conjugation pathway</keyword>
<name>A0A9P6WHE6_9ASCO</name>
<reference evidence="7" key="1">
    <citation type="submission" date="2020-11" db="EMBL/GenBank/DDBJ databases">
        <title>Kefir isolates.</title>
        <authorList>
            <person name="Marcisauskas S."/>
            <person name="Kim Y."/>
            <person name="Blasche S."/>
        </authorList>
    </citation>
    <scope>NUCLEOTIDE SEQUENCE</scope>
    <source>
        <strain evidence="7">Olga-1</strain>
    </source>
</reference>
<dbReference type="PROSITE" id="PS51284">
    <property type="entry name" value="DOC"/>
    <property type="match status" value="1"/>
</dbReference>
<protein>
    <submittedName>
        <fullName evidence="7">Anaphase promoting complex subunit doc1</fullName>
    </submittedName>
</protein>
<evidence type="ECO:0000259" key="6">
    <source>
        <dbReference type="PROSITE" id="PS51284"/>
    </source>
</evidence>
<dbReference type="GO" id="GO:0051301">
    <property type="term" value="P:cell division"/>
    <property type="evidence" value="ECO:0007669"/>
    <property type="project" value="UniProtKB-KW"/>
</dbReference>
<dbReference type="InterPro" id="IPR016901">
    <property type="entry name" value="APC10/Doc1"/>
</dbReference>
<gene>
    <name evidence="7" type="primary">DOC1</name>
    <name evidence="7" type="ORF">C6P40_003146</name>
</gene>